<dbReference type="InterPro" id="IPR044298">
    <property type="entry name" value="MIG/MutY"/>
</dbReference>
<organism evidence="16 17">
    <name type="scientific">Flavilitoribacter nigricans (strain ATCC 23147 / DSM 23189 / NBRC 102662 / NCIMB 1420 / SS-2)</name>
    <name type="common">Lewinella nigricans</name>
    <dbReference type="NCBI Taxonomy" id="1122177"/>
    <lineage>
        <taxon>Bacteria</taxon>
        <taxon>Pseudomonadati</taxon>
        <taxon>Bacteroidota</taxon>
        <taxon>Saprospiria</taxon>
        <taxon>Saprospirales</taxon>
        <taxon>Lewinellaceae</taxon>
        <taxon>Flavilitoribacter</taxon>
    </lineage>
</organism>
<dbReference type="InterPro" id="IPR029119">
    <property type="entry name" value="MutY_C"/>
</dbReference>
<dbReference type="GO" id="GO:0006284">
    <property type="term" value="P:base-excision repair"/>
    <property type="evidence" value="ECO:0007669"/>
    <property type="project" value="UniProtKB-UniRule"/>
</dbReference>
<dbReference type="InterPro" id="IPR023170">
    <property type="entry name" value="HhH_base_excis_C"/>
</dbReference>
<keyword evidence="6" id="KW-0004">4Fe-4S</keyword>
<evidence type="ECO:0000256" key="4">
    <source>
        <dbReference type="ARBA" id="ARBA00012045"/>
    </source>
</evidence>
<evidence type="ECO:0000256" key="7">
    <source>
        <dbReference type="ARBA" id="ARBA00022723"/>
    </source>
</evidence>
<keyword evidence="12" id="KW-0234">DNA repair</keyword>
<dbReference type="Pfam" id="PF00730">
    <property type="entry name" value="HhH-GPD"/>
    <property type="match status" value="1"/>
</dbReference>
<evidence type="ECO:0000256" key="2">
    <source>
        <dbReference type="ARBA" id="ARBA00002933"/>
    </source>
</evidence>
<evidence type="ECO:0000256" key="3">
    <source>
        <dbReference type="ARBA" id="ARBA00008343"/>
    </source>
</evidence>
<keyword evidence="10 14" id="KW-0408">Iron</keyword>
<dbReference type="CDD" id="cd00056">
    <property type="entry name" value="ENDO3c"/>
    <property type="match status" value="1"/>
</dbReference>
<evidence type="ECO:0000256" key="5">
    <source>
        <dbReference type="ARBA" id="ARBA00022023"/>
    </source>
</evidence>
<dbReference type="GO" id="GO:0000701">
    <property type="term" value="F:purine-specific mismatch base pair DNA N-glycosylase activity"/>
    <property type="evidence" value="ECO:0007669"/>
    <property type="project" value="UniProtKB-EC"/>
</dbReference>
<dbReference type="InterPro" id="IPR000445">
    <property type="entry name" value="HhH_motif"/>
</dbReference>
<dbReference type="Pfam" id="PF14815">
    <property type="entry name" value="NUDIX_4"/>
    <property type="match status" value="1"/>
</dbReference>
<comment type="catalytic activity">
    <reaction evidence="1 14">
        <text>Hydrolyzes free adenine bases from 7,8-dihydro-8-oxoguanine:adenine mismatched double-stranded DNA, leaving an apurinic site.</text>
        <dbReference type="EC" id="3.2.2.31"/>
    </reaction>
</comment>
<dbReference type="OrthoDB" id="9802365at2"/>
<dbReference type="InterPro" id="IPR003265">
    <property type="entry name" value="HhH-GPD_domain"/>
</dbReference>
<dbReference type="SMART" id="SM00478">
    <property type="entry name" value="ENDO3c"/>
    <property type="match status" value="1"/>
</dbReference>
<dbReference type="PROSITE" id="PS01155">
    <property type="entry name" value="ENDONUCLEASE_III_2"/>
    <property type="match status" value="1"/>
</dbReference>
<gene>
    <name evidence="16" type="primary">mutY</name>
    <name evidence="16" type="ORF">CRP01_28770</name>
</gene>
<dbReference type="Gene3D" id="1.10.1670.10">
    <property type="entry name" value="Helix-hairpin-Helix base-excision DNA repair enzymes (C-terminal)"/>
    <property type="match status" value="1"/>
</dbReference>
<dbReference type="RefSeq" id="WP_099153517.1">
    <property type="nucleotide sequence ID" value="NZ_PDUD01000034.1"/>
</dbReference>
<accession>A0A2D0N3X7</accession>
<dbReference type="SUPFAM" id="SSF55811">
    <property type="entry name" value="Nudix"/>
    <property type="match status" value="1"/>
</dbReference>
<dbReference type="Pfam" id="PF10576">
    <property type="entry name" value="EndIII_4Fe-2S"/>
    <property type="match status" value="1"/>
</dbReference>
<dbReference type="InterPro" id="IPR005760">
    <property type="entry name" value="A/G_AdeGlyc_MutY"/>
</dbReference>
<keyword evidence="7" id="KW-0479">Metal-binding</keyword>
<dbReference type="GO" id="GO:0006298">
    <property type="term" value="P:mismatch repair"/>
    <property type="evidence" value="ECO:0007669"/>
    <property type="project" value="TreeGrafter"/>
</dbReference>
<dbReference type="CDD" id="cd03431">
    <property type="entry name" value="NUDIX_DNA_Glycosylase_C-MutY"/>
    <property type="match status" value="1"/>
</dbReference>
<dbReference type="GO" id="GO:0035485">
    <property type="term" value="F:adenine/guanine mispair binding"/>
    <property type="evidence" value="ECO:0007669"/>
    <property type="project" value="TreeGrafter"/>
</dbReference>
<dbReference type="GO" id="GO:0046872">
    <property type="term" value="F:metal ion binding"/>
    <property type="evidence" value="ECO:0007669"/>
    <property type="project" value="UniProtKB-UniRule"/>
</dbReference>
<dbReference type="NCBIfam" id="TIGR01084">
    <property type="entry name" value="mutY"/>
    <property type="match status" value="1"/>
</dbReference>
<comment type="similarity">
    <text evidence="3 14">Belongs to the Nth/MutY family.</text>
</comment>
<name>A0A2D0N3X7_FLAN2</name>
<dbReference type="EC" id="3.2.2.31" evidence="4 14"/>
<evidence type="ECO:0000256" key="11">
    <source>
        <dbReference type="ARBA" id="ARBA00023014"/>
    </source>
</evidence>
<dbReference type="GO" id="GO:0051539">
    <property type="term" value="F:4 iron, 4 sulfur cluster binding"/>
    <property type="evidence" value="ECO:0007669"/>
    <property type="project" value="UniProtKB-UniRule"/>
</dbReference>
<dbReference type="SUPFAM" id="SSF48150">
    <property type="entry name" value="DNA-glycosylase"/>
    <property type="match status" value="1"/>
</dbReference>
<keyword evidence="8 14" id="KW-0227">DNA damage</keyword>
<evidence type="ECO:0000259" key="15">
    <source>
        <dbReference type="SMART" id="SM00478"/>
    </source>
</evidence>
<evidence type="ECO:0000256" key="10">
    <source>
        <dbReference type="ARBA" id="ARBA00023004"/>
    </source>
</evidence>
<keyword evidence="11" id="KW-0411">Iron-sulfur</keyword>
<keyword evidence="9" id="KW-0378">Hydrolase</keyword>
<dbReference type="AlphaFoldDB" id="A0A2D0N3X7"/>
<dbReference type="InterPro" id="IPR015797">
    <property type="entry name" value="NUDIX_hydrolase-like_dom_sf"/>
</dbReference>
<keyword evidence="13 14" id="KW-0326">Glycosidase</keyword>
<evidence type="ECO:0000256" key="13">
    <source>
        <dbReference type="ARBA" id="ARBA00023295"/>
    </source>
</evidence>
<comment type="function">
    <text evidence="2">Adenine glycosylase active on G-A mispairs. MutY also corrects error-prone DNA synthesis past GO lesions which are due to the oxidatively damaged form of guanine: 7,8-dihydro-8-oxoguanine (8-oxo-dGTP).</text>
</comment>
<dbReference type="PANTHER" id="PTHR42944:SF1">
    <property type="entry name" value="ADENINE DNA GLYCOSYLASE"/>
    <property type="match status" value="1"/>
</dbReference>
<evidence type="ECO:0000313" key="16">
    <source>
        <dbReference type="EMBL" id="PHN03076.1"/>
    </source>
</evidence>
<evidence type="ECO:0000256" key="9">
    <source>
        <dbReference type="ARBA" id="ARBA00022801"/>
    </source>
</evidence>
<dbReference type="Gene3D" id="1.10.340.30">
    <property type="entry name" value="Hypothetical protein, domain 2"/>
    <property type="match status" value="1"/>
</dbReference>
<dbReference type="Proteomes" id="UP000223913">
    <property type="component" value="Unassembled WGS sequence"/>
</dbReference>
<dbReference type="PANTHER" id="PTHR42944">
    <property type="entry name" value="ADENINE DNA GLYCOSYLASE"/>
    <property type="match status" value="1"/>
</dbReference>
<sequence>MVDTSFATYFRERLLNWAAEIERPMPWKGEKDPYLIWLSEIILQQTRVEQGMPYFENFKRDYPTVQALAEAPEDEVMKLWQGLGYYSRARNLHAAAKIVSSTYEGKFPADHRQLLSLPGVGPYTAAAIASFAFALPYAVVDGNVFRILSRVLGIDTPVDTTAGKKEFARIAQELLDQEDPARYNQAIMDFGALKCVPRNPDCERCPLADRCIALRDGLIDLLPVKEKKLVRKDRYFQYFILQWKDQVVIRKRTAKDIWRKLYEFPLIETTGIEFGGWAQSDLWRELGLKEAGELKRTAGPFRQQLTHQRIVAVFREIELAGPPSELPEDYLVVDRKNLAKFAFPKLIDCYLRDNSLNLF</sequence>
<dbReference type="Pfam" id="PF00633">
    <property type="entry name" value="HHH"/>
    <property type="match status" value="1"/>
</dbReference>
<evidence type="ECO:0000256" key="8">
    <source>
        <dbReference type="ARBA" id="ARBA00022763"/>
    </source>
</evidence>
<evidence type="ECO:0000256" key="12">
    <source>
        <dbReference type="ARBA" id="ARBA00023204"/>
    </source>
</evidence>
<evidence type="ECO:0000256" key="14">
    <source>
        <dbReference type="RuleBase" id="RU365096"/>
    </source>
</evidence>
<reference evidence="16 17" key="1">
    <citation type="submission" date="2017-10" db="EMBL/GenBank/DDBJ databases">
        <title>The draft genome sequence of Lewinella nigricans NBRC 102662.</title>
        <authorList>
            <person name="Wang K."/>
        </authorList>
    </citation>
    <scope>NUCLEOTIDE SEQUENCE [LARGE SCALE GENOMIC DNA]</scope>
    <source>
        <strain evidence="16 17">NBRC 102662</strain>
    </source>
</reference>
<dbReference type="GO" id="GO:0032357">
    <property type="term" value="F:oxidized purine DNA binding"/>
    <property type="evidence" value="ECO:0007669"/>
    <property type="project" value="TreeGrafter"/>
</dbReference>
<dbReference type="InterPro" id="IPR004036">
    <property type="entry name" value="Endonuclease-III-like_CS2"/>
</dbReference>
<dbReference type="FunFam" id="1.10.340.30:FF:000002">
    <property type="entry name" value="Adenine DNA glycosylase"/>
    <property type="match status" value="1"/>
</dbReference>
<dbReference type="InterPro" id="IPR011257">
    <property type="entry name" value="DNA_glycosylase"/>
</dbReference>
<comment type="caution">
    <text evidence="16">The sequence shown here is derived from an EMBL/GenBank/DDBJ whole genome shotgun (WGS) entry which is preliminary data.</text>
</comment>
<feature type="domain" description="HhH-GPD" evidence="15">
    <location>
        <begin position="42"/>
        <end position="193"/>
    </location>
</feature>
<dbReference type="InterPro" id="IPR003651">
    <property type="entry name" value="Endonuclease3_FeS-loop_motif"/>
</dbReference>
<dbReference type="EMBL" id="PDUD01000034">
    <property type="protein sequence ID" value="PHN03076.1"/>
    <property type="molecule type" value="Genomic_DNA"/>
</dbReference>
<proteinExistence type="inferred from homology"/>
<evidence type="ECO:0000313" key="17">
    <source>
        <dbReference type="Proteomes" id="UP000223913"/>
    </source>
</evidence>
<evidence type="ECO:0000256" key="6">
    <source>
        <dbReference type="ARBA" id="ARBA00022485"/>
    </source>
</evidence>
<dbReference type="Gene3D" id="3.90.79.10">
    <property type="entry name" value="Nucleoside Triphosphate Pyrophosphohydrolase"/>
    <property type="match status" value="1"/>
</dbReference>
<dbReference type="GO" id="GO:0034039">
    <property type="term" value="F:8-oxo-7,8-dihydroguanine DNA N-glycosylase activity"/>
    <property type="evidence" value="ECO:0007669"/>
    <property type="project" value="TreeGrafter"/>
</dbReference>
<comment type="cofactor">
    <cofactor evidence="14">
        <name>[4Fe-4S] cluster</name>
        <dbReference type="ChEBI" id="CHEBI:49883"/>
    </cofactor>
    <text evidence="14">Binds 1 [4Fe-4S] cluster.</text>
</comment>
<evidence type="ECO:0000256" key="1">
    <source>
        <dbReference type="ARBA" id="ARBA00000843"/>
    </source>
</evidence>
<keyword evidence="17" id="KW-1185">Reference proteome</keyword>
<protein>
    <recommendedName>
        <fullName evidence="5 14">Adenine DNA glycosylase</fullName>
        <ecNumber evidence="4 14">3.2.2.31</ecNumber>
    </recommendedName>
</protein>